<feature type="domain" description="FAD-dependent urate hydroxylase HpyO/Asp monooxygenase CreE-like FAD/NAD(P)-binding" evidence="1">
    <location>
        <begin position="1"/>
        <end position="171"/>
    </location>
</feature>
<keyword evidence="3" id="KW-1185">Reference proteome</keyword>
<protein>
    <submittedName>
        <fullName evidence="2">FAD/NAD(P)-binding protein</fullName>
    </submittedName>
</protein>
<dbReference type="InterPro" id="IPR052189">
    <property type="entry name" value="L-asp_N-monooxygenase_NS-form"/>
</dbReference>
<dbReference type="PANTHER" id="PTHR40254">
    <property type="entry name" value="BLR0577 PROTEIN"/>
    <property type="match status" value="1"/>
</dbReference>
<reference evidence="3" key="1">
    <citation type="journal article" date="2019" name="Int. J. Syst. Evol. Microbiol.">
        <title>The Global Catalogue of Microorganisms (GCM) 10K type strain sequencing project: providing services to taxonomists for standard genome sequencing and annotation.</title>
        <authorList>
            <consortium name="The Broad Institute Genomics Platform"/>
            <consortium name="The Broad Institute Genome Sequencing Center for Infectious Disease"/>
            <person name="Wu L."/>
            <person name="Ma J."/>
        </authorList>
    </citation>
    <scope>NUCLEOTIDE SEQUENCE [LARGE SCALE GENOMIC DNA]</scope>
    <source>
        <strain evidence="3">CGMCC 4.7405</strain>
    </source>
</reference>
<evidence type="ECO:0000313" key="3">
    <source>
        <dbReference type="Proteomes" id="UP001595690"/>
    </source>
</evidence>
<sequence length="619" mass="66896">MGPRGLSVLERTCSNWAPLVLGDELVVHVVDPAEHGCGSVWNTRQPAGFLMNTVCSQVTVFPDDSVPMEGPVRRGPSLYEWSRSVASTASHGWDDTIRAEARRLGPDSYPTRAFYGHYLVWALGEVVRNAPAGVRIVHHRQRAVDVTGREVRLADGEVLGSLDAVVLAQGHLPALPGARERSFGEFAATHGLRYVPPGNPADADLTLIEPGEPTLLLGLGLNFFDHLAVLTTGRGGRFERRDGVLVYVPSGDEPQLYAGSRRGVPLHARGENQKGAHGRHQAAVLTEDVVRTLRSAPVDFRAHLWPLIAKEVETVYYATLLASRLEPLGAARFSARYRACSSGEEAALLDEYGVADSLRWDWTRIEQPLDSGFGSLDEFRPWLLRHLREDVARAAQGNVRGPVKAALDVLRDLRNEIRAVVDHGGLHGRSHRDDLERWFSPLNAFLSIGPPARRIEEMAALISAGVLDVLGPGTRVEPGEGTFLAVADLLAEPLPVSAVIDARMPTPDVRTTSDELLRNLLAAGRCRPHRVPDGEGGVLETGGLDVTPRPARVIAADGVPNPGLFALGVPTESVHWATAVGIRPCSASATVSDADAIARAALGSRRVPGRVREDVRRAM</sequence>
<comment type="caution">
    <text evidence="2">The sequence shown here is derived from an EMBL/GenBank/DDBJ whole genome shotgun (WGS) entry which is preliminary data.</text>
</comment>
<dbReference type="InterPro" id="IPR036188">
    <property type="entry name" value="FAD/NAD-bd_sf"/>
</dbReference>
<evidence type="ECO:0000259" key="1">
    <source>
        <dbReference type="Pfam" id="PF13454"/>
    </source>
</evidence>
<dbReference type="InterPro" id="IPR038732">
    <property type="entry name" value="HpyO/CreE_NAD-binding"/>
</dbReference>
<name>A0ABV8C0A3_9PSEU</name>
<dbReference type="Pfam" id="PF13454">
    <property type="entry name" value="NAD_binding_9"/>
    <property type="match status" value="1"/>
</dbReference>
<proteinExistence type="predicted"/>
<evidence type="ECO:0000313" key="2">
    <source>
        <dbReference type="EMBL" id="MFC3895428.1"/>
    </source>
</evidence>
<dbReference type="RefSeq" id="WP_382376973.1">
    <property type="nucleotide sequence ID" value="NZ_JBHRZI010000023.1"/>
</dbReference>
<dbReference type="SUPFAM" id="SSF51905">
    <property type="entry name" value="FAD/NAD(P)-binding domain"/>
    <property type="match status" value="1"/>
</dbReference>
<accession>A0ABV8C0A3</accession>
<dbReference type="PANTHER" id="PTHR40254:SF1">
    <property type="entry name" value="BLR0577 PROTEIN"/>
    <property type="match status" value="1"/>
</dbReference>
<gene>
    <name evidence="2" type="ORF">ACFOWZ_28445</name>
</gene>
<dbReference type="EMBL" id="JBHRZI010000023">
    <property type="protein sequence ID" value="MFC3895428.1"/>
    <property type="molecule type" value="Genomic_DNA"/>
</dbReference>
<organism evidence="2 3">
    <name type="scientific">Lentzea rhizosphaerae</name>
    <dbReference type="NCBI Taxonomy" id="2041025"/>
    <lineage>
        <taxon>Bacteria</taxon>
        <taxon>Bacillati</taxon>
        <taxon>Actinomycetota</taxon>
        <taxon>Actinomycetes</taxon>
        <taxon>Pseudonocardiales</taxon>
        <taxon>Pseudonocardiaceae</taxon>
        <taxon>Lentzea</taxon>
    </lineage>
</organism>
<dbReference type="Proteomes" id="UP001595690">
    <property type="component" value="Unassembled WGS sequence"/>
</dbReference>